<dbReference type="InterPro" id="IPR058533">
    <property type="entry name" value="Cation_efflux_TM"/>
</dbReference>
<evidence type="ECO:0000256" key="3">
    <source>
        <dbReference type="ARBA" id="ARBA00022692"/>
    </source>
</evidence>
<feature type="domain" description="Cation efflux protein transmembrane" evidence="7">
    <location>
        <begin position="19"/>
        <end position="210"/>
    </location>
</feature>
<dbReference type="GO" id="GO:0015341">
    <property type="term" value="F:zinc efflux antiporter activity"/>
    <property type="evidence" value="ECO:0007669"/>
    <property type="project" value="TreeGrafter"/>
</dbReference>
<dbReference type="GO" id="GO:0015093">
    <property type="term" value="F:ferrous iron transmembrane transporter activity"/>
    <property type="evidence" value="ECO:0007669"/>
    <property type="project" value="TreeGrafter"/>
</dbReference>
<comment type="caution">
    <text evidence="8">The sequence shown here is derived from an EMBL/GenBank/DDBJ whole genome shotgun (WGS) entry which is preliminary data.</text>
</comment>
<evidence type="ECO:0000256" key="5">
    <source>
        <dbReference type="ARBA" id="ARBA00023136"/>
    </source>
</evidence>
<gene>
    <name evidence="8" type="ORF">H4P12_09950</name>
</gene>
<dbReference type="Proteomes" id="UP000608594">
    <property type="component" value="Unassembled WGS sequence"/>
</dbReference>
<dbReference type="PANTHER" id="PTHR43840:SF15">
    <property type="entry name" value="MITOCHONDRIAL METAL TRANSPORTER 1-RELATED"/>
    <property type="match status" value="1"/>
</dbReference>
<sequence length="331" mass="35592">MGAQDIPTTQQLESRSLGIAMAGNLVMAVAGVVAGFMTNSNAIIMDGLFSMTGFASAFLARGISRKIEAGPDRLRPYGYAADEAIFVTFRSLSLLGLVLFAITSAARNIFSYLHGNTPEPLNFAPMTVYFVLITAICFWLWWSHWQSWIKSGKSSDILLVESRAAAFDGAITLATGIGMLGIYLLRDGPLAPIAPVGDSIIVIILCLTAIGQYISGLRSGLGELAGVTAAPDIVARAHRAVRPALIQDGGRLTDLSVTKSGRSYYVSVYYDPLRPMAAAEVDTLNLQLIYDMRAALPGSDVLLVISTYPRRWPDAVNPFKTQPDNPSIKEA</sequence>
<dbReference type="Gene3D" id="1.20.1510.10">
    <property type="entry name" value="Cation efflux protein transmembrane domain"/>
    <property type="match status" value="1"/>
</dbReference>
<dbReference type="SUPFAM" id="SSF161111">
    <property type="entry name" value="Cation efflux protein transmembrane domain-like"/>
    <property type="match status" value="1"/>
</dbReference>
<keyword evidence="2" id="KW-0813">Transport</keyword>
<accession>A0A926GGU7</accession>
<keyword evidence="3 6" id="KW-0812">Transmembrane</keyword>
<dbReference type="GO" id="GO:0006882">
    <property type="term" value="P:intracellular zinc ion homeostasis"/>
    <property type="evidence" value="ECO:0007669"/>
    <property type="project" value="TreeGrafter"/>
</dbReference>
<dbReference type="GO" id="GO:0005886">
    <property type="term" value="C:plasma membrane"/>
    <property type="evidence" value="ECO:0007669"/>
    <property type="project" value="TreeGrafter"/>
</dbReference>
<protein>
    <submittedName>
        <fullName evidence="8">Cation transporter</fullName>
    </submittedName>
</protein>
<keyword evidence="4 6" id="KW-1133">Transmembrane helix</keyword>
<dbReference type="EMBL" id="JACOQL010000003">
    <property type="protein sequence ID" value="MBC9247034.1"/>
    <property type="molecule type" value="Genomic_DNA"/>
</dbReference>
<evidence type="ECO:0000313" key="9">
    <source>
        <dbReference type="Proteomes" id="UP000608594"/>
    </source>
</evidence>
<proteinExistence type="predicted"/>
<name>A0A926GGU7_9RHOB</name>
<feature type="transmembrane region" description="Helical" evidence="6">
    <location>
        <begin position="123"/>
        <end position="143"/>
    </location>
</feature>
<feature type="transmembrane region" description="Helical" evidence="6">
    <location>
        <begin position="84"/>
        <end position="103"/>
    </location>
</feature>
<keyword evidence="9" id="KW-1185">Reference proteome</keyword>
<evidence type="ECO:0000256" key="4">
    <source>
        <dbReference type="ARBA" id="ARBA00022989"/>
    </source>
</evidence>
<evidence type="ECO:0000256" key="1">
    <source>
        <dbReference type="ARBA" id="ARBA00004141"/>
    </source>
</evidence>
<dbReference type="GO" id="GO:0015086">
    <property type="term" value="F:cadmium ion transmembrane transporter activity"/>
    <property type="evidence" value="ECO:0007669"/>
    <property type="project" value="TreeGrafter"/>
</dbReference>
<evidence type="ECO:0000259" key="7">
    <source>
        <dbReference type="Pfam" id="PF01545"/>
    </source>
</evidence>
<evidence type="ECO:0000256" key="2">
    <source>
        <dbReference type="ARBA" id="ARBA00022448"/>
    </source>
</evidence>
<evidence type="ECO:0000313" key="8">
    <source>
        <dbReference type="EMBL" id="MBC9247034.1"/>
    </source>
</evidence>
<comment type="subcellular location">
    <subcellularLocation>
        <location evidence="1">Membrane</location>
        <topology evidence="1">Multi-pass membrane protein</topology>
    </subcellularLocation>
</comment>
<feature type="transmembrane region" description="Helical" evidence="6">
    <location>
        <begin position="43"/>
        <end position="63"/>
    </location>
</feature>
<dbReference type="InterPro" id="IPR027469">
    <property type="entry name" value="Cation_efflux_TMD_sf"/>
</dbReference>
<dbReference type="RefSeq" id="WP_187793540.1">
    <property type="nucleotide sequence ID" value="NZ_JACOQL010000003.1"/>
</dbReference>
<keyword evidence="5 6" id="KW-0472">Membrane</keyword>
<dbReference type="Pfam" id="PF01545">
    <property type="entry name" value="Cation_efflux"/>
    <property type="match status" value="1"/>
</dbReference>
<dbReference type="AlphaFoldDB" id="A0A926GGU7"/>
<feature type="transmembrane region" description="Helical" evidence="6">
    <location>
        <begin position="164"/>
        <end position="184"/>
    </location>
</feature>
<reference evidence="8" key="1">
    <citation type="submission" date="2020-08" db="EMBL/GenBank/DDBJ databases">
        <title>Paracoccus amoyensis sp. nov., isolated from the surface seawater at coast of Xiamen, Fujian.</title>
        <authorList>
            <person name="Lyu L."/>
        </authorList>
    </citation>
    <scope>NUCLEOTIDE SEQUENCE</scope>
    <source>
        <strain evidence="8">11-3</strain>
    </source>
</reference>
<organism evidence="8 9">
    <name type="scientific">Paracoccus amoyensis</name>
    <dbReference type="NCBI Taxonomy" id="2760093"/>
    <lineage>
        <taxon>Bacteria</taxon>
        <taxon>Pseudomonadati</taxon>
        <taxon>Pseudomonadota</taxon>
        <taxon>Alphaproteobacteria</taxon>
        <taxon>Rhodobacterales</taxon>
        <taxon>Paracoccaceae</taxon>
        <taxon>Paracoccus</taxon>
    </lineage>
</organism>
<dbReference type="PANTHER" id="PTHR43840">
    <property type="entry name" value="MITOCHONDRIAL METAL TRANSPORTER 1-RELATED"/>
    <property type="match status" value="1"/>
</dbReference>
<dbReference type="InterPro" id="IPR050291">
    <property type="entry name" value="CDF_Transporter"/>
</dbReference>
<evidence type="ECO:0000256" key="6">
    <source>
        <dbReference type="SAM" id="Phobius"/>
    </source>
</evidence>
<feature type="transmembrane region" description="Helical" evidence="6">
    <location>
        <begin position="17"/>
        <end position="37"/>
    </location>
</feature>